<dbReference type="PROSITE" id="PS51032">
    <property type="entry name" value="AP2_ERF"/>
    <property type="match status" value="3"/>
</dbReference>
<dbReference type="OrthoDB" id="851513at2759"/>
<evidence type="ECO:0000256" key="5">
    <source>
        <dbReference type="ARBA" id="ARBA00023242"/>
    </source>
</evidence>
<dbReference type="CDD" id="cd00018">
    <property type="entry name" value="AP2"/>
    <property type="match status" value="3"/>
</dbReference>
<comment type="subcellular location">
    <subcellularLocation>
        <location evidence="1">Nucleus</location>
    </subcellularLocation>
</comment>
<feature type="region of interest" description="Disordered" evidence="7">
    <location>
        <begin position="603"/>
        <end position="629"/>
    </location>
</feature>
<dbReference type="EMBL" id="JADGMS010000014">
    <property type="protein sequence ID" value="KAF9668684.1"/>
    <property type="molecule type" value="Genomic_DNA"/>
</dbReference>
<dbReference type="GO" id="GO:0005634">
    <property type="term" value="C:nucleus"/>
    <property type="evidence" value="ECO:0007669"/>
    <property type="project" value="UniProtKB-SubCell"/>
</dbReference>
<gene>
    <name evidence="9" type="ORF">SADUNF_Sadunf14G0029200</name>
</gene>
<dbReference type="PANTHER" id="PTHR31190:SF449">
    <property type="entry name" value="AP2_ERF DOMAIN-CONTAINING PROTEIN"/>
    <property type="match status" value="1"/>
</dbReference>
<evidence type="ECO:0000256" key="3">
    <source>
        <dbReference type="ARBA" id="ARBA00023125"/>
    </source>
</evidence>
<dbReference type="SMART" id="SM00380">
    <property type="entry name" value="AP2"/>
    <property type="match status" value="3"/>
</dbReference>
<feature type="domain" description="AP2/ERF" evidence="8">
    <location>
        <begin position="537"/>
        <end position="595"/>
    </location>
</feature>
<comment type="caution">
    <text evidence="9">The sequence shown here is derived from an EMBL/GenBank/DDBJ whole genome shotgun (WGS) entry which is preliminary data.</text>
</comment>
<evidence type="ECO:0000256" key="6">
    <source>
        <dbReference type="ARBA" id="ARBA00024343"/>
    </source>
</evidence>
<evidence type="ECO:0000256" key="7">
    <source>
        <dbReference type="SAM" id="MobiDB-lite"/>
    </source>
</evidence>
<dbReference type="FunFam" id="3.30.730.10:FF:000001">
    <property type="entry name" value="Ethylene-responsive transcription factor 2"/>
    <property type="match status" value="3"/>
</dbReference>
<dbReference type="GO" id="GO:0003677">
    <property type="term" value="F:DNA binding"/>
    <property type="evidence" value="ECO:0007669"/>
    <property type="project" value="UniProtKB-KW"/>
</dbReference>
<evidence type="ECO:0000256" key="2">
    <source>
        <dbReference type="ARBA" id="ARBA00023015"/>
    </source>
</evidence>
<dbReference type="GO" id="GO:0003700">
    <property type="term" value="F:DNA-binding transcription factor activity"/>
    <property type="evidence" value="ECO:0007669"/>
    <property type="project" value="InterPro"/>
</dbReference>
<dbReference type="PANTHER" id="PTHR31190">
    <property type="entry name" value="DNA-BINDING DOMAIN"/>
    <property type="match status" value="1"/>
</dbReference>
<keyword evidence="3" id="KW-0238">DNA-binding</keyword>
<reference evidence="9 10" key="1">
    <citation type="submission" date="2020-10" db="EMBL/GenBank/DDBJ databases">
        <title>Plant Genome Project.</title>
        <authorList>
            <person name="Zhang R.-G."/>
        </authorList>
    </citation>
    <scope>NUCLEOTIDE SEQUENCE [LARGE SCALE GENOMIC DNA]</scope>
    <source>
        <strain evidence="9">FAFU-HL-1</strain>
        <tissue evidence="9">Leaf</tissue>
    </source>
</reference>
<dbReference type="GO" id="GO:0009873">
    <property type="term" value="P:ethylene-activated signaling pathway"/>
    <property type="evidence" value="ECO:0007669"/>
    <property type="project" value="InterPro"/>
</dbReference>
<dbReference type="Pfam" id="PF00847">
    <property type="entry name" value="AP2"/>
    <property type="match status" value="3"/>
</dbReference>
<keyword evidence="4" id="KW-0804">Transcription</keyword>
<accession>A0A835JHX9</accession>
<organism evidence="9 10">
    <name type="scientific">Salix dunnii</name>
    <dbReference type="NCBI Taxonomy" id="1413687"/>
    <lineage>
        <taxon>Eukaryota</taxon>
        <taxon>Viridiplantae</taxon>
        <taxon>Streptophyta</taxon>
        <taxon>Embryophyta</taxon>
        <taxon>Tracheophyta</taxon>
        <taxon>Spermatophyta</taxon>
        <taxon>Magnoliopsida</taxon>
        <taxon>eudicotyledons</taxon>
        <taxon>Gunneridae</taxon>
        <taxon>Pentapetalae</taxon>
        <taxon>rosids</taxon>
        <taxon>fabids</taxon>
        <taxon>Malpighiales</taxon>
        <taxon>Salicaceae</taxon>
        <taxon>Saliceae</taxon>
        <taxon>Salix</taxon>
    </lineage>
</organism>
<evidence type="ECO:0000259" key="8">
    <source>
        <dbReference type="PROSITE" id="PS51032"/>
    </source>
</evidence>
<keyword evidence="2" id="KW-0805">Transcription regulation</keyword>
<dbReference type="InterPro" id="IPR016177">
    <property type="entry name" value="DNA-bd_dom_sf"/>
</dbReference>
<dbReference type="Proteomes" id="UP000657918">
    <property type="component" value="Unassembled WGS sequence"/>
</dbReference>
<dbReference type="InterPro" id="IPR044808">
    <property type="entry name" value="ERF_plant"/>
</dbReference>
<dbReference type="InterPro" id="IPR036955">
    <property type="entry name" value="AP2/ERF_dom_sf"/>
</dbReference>
<evidence type="ECO:0000313" key="10">
    <source>
        <dbReference type="Proteomes" id="UP000657918"/>
    </source>
</evidence>
<evidence type="ECO:0000256" key="1">
    <source>
        <dbReference type="ARBA" id="ARBA00004123"/>
    </source>
</evidence>
<dbReference type="SUPFAM" id="SSF54171">
    <property type="entry name" value="DNA-binding domain"/>
    <property type="match status" value="3"/>
</dbReference>
<keyword evidence="5" id="KW-0539">Nucleus</keyword>
<dbReference type="PRINTS" id="PR00367">
    <property type="entry name" value="ETHRSPELEMNT"/>
</dbReference>
<dbReference type="Gene3D" id="3.30.730.10">
    <property type="entry name" value="AP2/ERF domain"/>
    <property type="match status" value="3"/>
</dbReference>
<evidence type="ECO:0000256" key="4">
    <source>
        <dbReference type="ARBA" id="ARBA00023163"/>
    </source>
</evidence>
<protein>
    <recommendedName>
        <fullName evidence="8">AP2/ERF domain-containing protein</fullName>
    </recommendedName>
</protein>
<feature type="domain" description="AP2/ERF" evidence="8">
    <location>
        <begin position="369"/>
        <end position="427"/>
    </location>
</feature>
<sequence length="629" mass="70432">MAVAKLQTCSCRKPKEKRRETTPTEIQVKMFGEKSLESGLECSINTVSSTSNAIAPTYYKSLSFSNIYSTESWGDLPLREDDSEDMIVYNALRDAVNSGWLPSISSQSNMTTTTEEFPQTTVPLEVAPREPGAPPLKEKGLQYKGVRRRPWGKYAAEIRDPNKNRARMWLGTYEKPEDAALAYDRAAFKMRGSKAKLNFPHLIGSDDTVTSKKRLSAEPSNSDYDLPRWTKQIKISSDESLVATNTRRKHKMYSQTASRSGFALLESIRHHLLEDEPVPEINNGINARPVNCKSLSFNRLFSMDNWSDILLHIDNSSQTKAYDTRVPESINTQWSLWNQLDSMNTASNYEVEVSVGDASNYLPPPNGSSYRGVRRRPGGKYAAEIRYPMKNGARQWLGTYETPEDAAVAYDLAAFKMRGAKAKLNFPHLIGLSNYEPVRVTNKRPSPEPSSLSSPDSLLSEYLVSTTDRDFDTLMSTCPQMENGEGTASSFCSDHDILYNDSMTSTTLTVFESDPQGQGIPAVEVACKTNVLPKGSQYRGVRRRPWGKYAAEIRDPKKNGARMWLGTYETPEDAALAYDQAAFKIRGSKAKLNFPHLIGSTEYEPVRVSSKRRSPEPALAHDGSPKRRK</sequence>
<evidence type="ECO:0000313" key="9">
    <source>
        <dbReference type="EMBL" id="KAF9668684.1"/>
    </source>
</evidence>
<keyword evidence="10" id="KW-1185">Reference proteome</keyword>
<name>A0A835JHX9_9ROSI</name>
<proteinExistence type="inferred from homology"/>
<feature type="domain" description="AP2/ERF" evidence="8">
    <location>
        <begin position="142"/>
        <end position="200"/>
    </location>
</feature>
<dbReference type="InterPro" id="IPR001471">
    <property type="entry name" value="AP2/ERF_dom"/>
</dbReference>
<dbReference type="AlphaFoldDB" id="A0A835JHX9"/>
<comment type="similarity">
    <text evidence="6">Belongs to the AP2/ERF transcription factor family. ERF subfamily.</text>
</comment>